<accession>A0A133ZXD0</accession>
<gene>
    <name evidence="6" type="ORF">HMPREF3186_00889</name>
</gene>
<dbReference type="AlphaFoldDB" id="A0A133ZXD0"/>
<comment type="subcellular location">
    <subcellularLocation>
        <location evidence="1">Membrane</location>
        <topology evidence="1">Multi-pass membrane protein</topology>
    </subcellularLocation>
</comment>
<evidence type="ECO:0000256" key="5">
    <source>
        <dbReference type="SAM" id="Phobius"/>
    </source>
</evidence>
<organism evidence="6 7">
    <name type="scientific">Gemella haemolysans</name>
    <dbReference type="NCBI Taxonomy" id="1379"/>
    <lineage>
        <taxon>Bacteria</taxon>
        <taxon>Bacillati</taxon>
        <taxon>Bacillota</taxon>
        <taxon>Bacilli</taxon>
        <taxon>Bacillales</taxon>
        <taxon>Gemellaceae</taxon>
        <taxon>Gemella</taxon>
    </lineage>
</organism>
<feature type="transmembrane region" description="Helical" evidence="5">
    <location>
        <begin position="64"/>
        <end position="86"/>
    </location>
</feature>
<evidence type="ECO:0000256" key="2">
    <source>
        <dbReference type="ARBA" id="ARBA00022692"/>
    </source>
</evidence>
<dbReference type="OrthoDB" id="8075495at2"/>
<evidence type="ECO:0000256" key="3">
    <source>
        <dbReference type="ARBA" id="ARBA00022989"/>
    </source>
</evidence>
<keyword evidence="4 5" id="KW-0472">Membrane</keyword>
<evidence type="ECO:0000313" key="7">
    <source>
        <dbReference type="Proteomes" id="UP000070355"/>
    </source>
</evidence>
<dbReference type="Proteomes" id="UP000070355">
    <property type="component" value="Unassembled WGS sequence"/>
</dbReference>
<name>A0A133ZXD0_9BACL</name>
<feature type="transmembrane region" description="Helical" evidence="5">
    <location>
        <begin position="25"/>
        <end position="58"/>
    </location>
</feature>
<dbReference type="GO" id="GO:0005886">
    <property type="term" value="C:plasma membrane"/>
    <property type="evidence" value="ECO:0007669"/>
    <property type="project" value="TreeGrafter"/>
</dbReference>
<dbReference type="InterPro" id="IPR003339">
    <property type="entry name" value="ABC/ECF_trnsptr_transmembrane"/>
</dbReference>
<evidence type="ECO:0000256" key="1">
    <source>
        <dbReference type="ARBA" id="ARBA00004141"/>
    </source>
</evidence>
<protein>
    <submittedName>
        <fullName evidence="6">Cobalt transport protein</fullName>
    </submittedName>
</protein>
<reference evidence="7" key="1">
    <citation type="submission" date="2016-01" db="EMBL/GenBank/DDBJ databases">
        <authorList>
            <person name="Mitreva M."/>
            <person name="Pepin K.H."/>
            <person name="Mihindukulasuriya K.A."/>
            <person name="Fulton R."/>
            <person name="Fronick C."/>
            <person name="O'Laughlin M."/>
            <person name="Miner T."/>
            <person name="Herter B."/>
            <person name="Rosa B.A."/>
            <person name="Cordes M."/>
            <person name="Tomlinson C."/>
            <person name="Wollam A."/>
            <person name="Palsikar V.B."/>
            <person name="Mardis E.R."/>
            <person name="Wilson R.K."/>
        </authorList>
    </citation>
    <scope>NUCLEOTIDE SEQUENCE [LARGE SCALE GENOMIC DNA]</scope>
    <source>
        <strain evidence="7">DNF01167</strain>
    </source>
</reference>
<sequence length="262" mass="29362">MNNSLISKYIPLNTIIHNLDPRTKIFFVIWYLVDVFIAYSVLEFFILILMLLTIVILSKTSPAFLINSVKAISILILFTSLIHLVFNKKGDVLYEVLGWKIYSGALLGIALITVRFILVVAIMVVFMATTSPTEITSAIEKSLGFLQKVGVPISTFALVLSISLRFIPTILEETNRIINAQVSRGSDFNEGSLAQKVGKFIPILIPLFIATLKRADELATAMEVRGYSTTGVRSKYKVLKYNKLDYLSYILIIVITIFIMLV</sequence>
<feature type="transmembrane region" description="Helical" evidence="5">
    <location>
        <begin position="106"/>
        <end position="129"/>
    </location>
</feature>
<comment type="caution">
    <text evidence="6">The sequence shown here is derived from an EMBL/GenBank/DDBJ whole genome shotgun (WGS) entry which is preliminary data.</text>
</comment>
<keyword evidence="3 5" id="KW-1133">Transmembrane helix</keyword>
<dbReference type="PANTHER" id="PTHR33514:SF13">
    <property type="entry name" value="PROTEIN ABCI12, CHLOROPLASTIC"/>
    <property type="match status" value="1"/>
</dbReference>
<evidence type="ECO:0000256" key="4">
    <source>
        <dbReference type="ARBA" id="ARBA00023136"/>
    </source>
</evidence>
<feature type="transmembrane region" description="Helical" evidence="5">
    <location>
        <begin position="244"/>
        <end position="261"/>
    </location>
</feature>
<keyword evidence="2 5" id="KW-0812">Transmembrane</keyword>
<evidence type="ECO:0000313" key="6">
    <source>
        <dbReference type="EMBL" id="KXB60093.1"/>
    </source>
</evidence>
<proteinExistence type="predicted"/>
<dbReference type="EMBL" id="LSDC01000060">
    <property type="protein sequence ID" value="KXB60093.1"/>
    <property type="molecule type" value="Genomic_DNA"/>
</dbReference>
<dbReference type="CDD" id="cd16914">
    <property type="entry name" value="EcfT"/>
    <property type="match status" value="1"/>
</dbReference>
<dbReference type="PANTHER" id="PTHR33514">
    <property type="entry name" value="PROTEIN ABCI12, CHLOROPLASTIC"/>
    <property type="match status" value="1"/>
</dbReference>
<dbReference type="STRING" id="1379.HMPREF3186_00889"/>
<dbReference type="RefSeq" id="WP_060914070.1">
    <property type="nucleotide sequence ID" value="NZ_JAGZGJ010000061.1"/>
</dbReference>
<dbReference type="PATRIC" id="fig|1379.3.peg.871"/>
<dbReference type="Pfam" id="PF02361">
    <property type="entry name" value="CbiQ"/>
    <property type="match status" value="1"/>
</dbReference>